<sequence>MFALIVGLCAYNFFRAITLDPGTCASDDASEGRLNGQTWWGLVGTLIHGFCCDSGSSLVHGASRPLPSFRATDGPGYHLDGPEFPFQGKDIPNGGKKV</sequence>
<evidence type="ECO:0000313" key="3">
    <source>
        <dbReference type="Proteomes" id="UP000521943"/>
    </source>
</evidence>
<comment type="caution">
    <text evidence="2">The sequence shown here is derived from an EMBL/GenBank/DDBJ whole genome shotgun (WGS) entry which is preliminary data.</text>
</comment>
<evidence type="ECO:0000313" key="2">
    <source>
        <dbReference type="EMBL" id="KAF6750425.1"/>
    </source>
</evidence>
<dbReference type="AlphaFoldDB" id="A0A8H6M113"/>
<name>A0A8H6M113_9AGAR</name>
<organism evidence="2 3">
    <name type="scientific">Ephemerocybe angulata</name>
    <dbReference type="NCBI Taxonomy" id="980116"/>
    <lineage>
        <taxon>Eukaryota</taxon>
        <taxon>Fungi</taxon>
        <taxon>Dikarya</taxon>
        <taxon>Basidiomycota</taxon>
        <taxon>Agaricomycotina</taxon>
        <taxon>Agaricomycetes</taxon>
        <taxon>Agaricomycetidae</taxon>
        <taxon>Agaricales</taxon>
        <taxon>Agaricineae</taxon>
        <taxon>Psathyrellaceae</taxon>
        <taxon>Ephemerocybe</taxon>
    </lineage>
</organism>
<evidence type="ECO:0000256" key="1">
    <source>
        <dbReference type="SAM" id="SignalP"/>
    </source>
</evidence>
<keyword evidence="1" id="KW-0732">Signal</keyword>
<reference evidence="2 3" key="1">
    <citation type="submission" date="2020-07" db="EMBL/GenBank/DDBJ databases">
        <title>Comparative genomics of pyrophilous fungi reveals a link between fire events and developmental genes.</title>
        <authorList>
            <consortium name="DOE Joint Genome Institute"/>
            <person name="Steindorff A.S."/>
            <person name="Carver A."/>
            <person name="Calhoun S."/>
            <person name="Stillman K."/>
            <person name="Liu H."/>
            <person name="Lipzen A."/>
            <person name="Pangilinan J."/>
            <person name="Labutti K."/>
            <person name="Bruns T.D."/>
            <person name="Grigoriev I.V."/>
        </authorList>
    </citation>
    <scope>NUCLEOTIDE SEQUENCE [LARGE SCALE GENOMIC DNA]</scope>
    <source>
        <strain evidence="2 3">CBS 144469</strain>
    </source>
</reference>
<dbReference type="OrthoDB" id="2662791at2759"/>
<proteinExistence type="predicted"/>
<feature type="chain" id="PRO_5034604427" evidence="1">
    <location>
        <begin position="17"/>
        <end position="98"/>
    </location>
</feature>
<feature type="signal peptide" evidence="1">
    <location>
        <begin position="1"/>
        <end position="16"/>
    </location>
</feature>
<feature type="non-terminal residue" evidence="2">
    <location>
        <position position="1"/>
    </location>
</feature>
<protein>
    <submittedName>
        <fullName evidence="2">Uncharacterized protein</fullName>
    </submittedName>
</protein>
<dbReference type="EMBL" id="JACGCI010000057">
    <property type="protein sequence ID" value="KAF6750425.1"/>
    <property type="molecule type" value="Genomic_DNA"/>
</dbReference>
<accession>A0A8H6M113</accession>
<keyword evidence="3" id="KW-1185">Reference proteome</keyword>
<gene>
    <name evidence="2" type="ORF">DFP72DRAFT_911140</name>
</gene>
<dbReference type="Proteomes" id="UP000521943">
    <property type="component" value="Unassembled WGS sequence"/>
</dbReference>